<evidence type="ECO:0000256" key="1">
    <source>
        <dbReference type="SAM" id="Phobius"/>
    </source>
</evidence>
<comment type="caution">
    <text evidence="2">The sequence shown here is derived from an EMBL/GenBank/DDBJ whole genome shotgun (WGS) entry which is preliminary data.</text>
</comment>
<keyword evidence="1" id="KW-0812">Transmembrane</keyword>
<keyword evidence="1" id="KW-0472">Membrane</keyword>
<feature type="transmembrane region" description="Helical" evidence="1">
    <location>
        <begin position="12"/>
        <end position="34"/>
    </location>
</feature>
<evidence type="ECO:0000313" key="2">
    <source>
        <dbReference type="EMBL" id="KYC65697.1"/>
    </source>
</evidence>
<sequence>MIQPSLHFLNQPYFVLNGAGYTGTFSLFFAMAGATVKMKPSRKWAGGGEGCEDRNFTFKGASGC</sequence>
<evidence type="ECO:0000313" key="3">
    <source>
        <dbReference type="Proteomes" id="UP000075304"/>
    </source>
</evidence>
<reference evidence="2 3" key="1">
    <citation type="submission" date="2016-01" db="EMBL/GenBank/DDBJ databases">
        <title>Genome Sequences of Twelve Sporeforming Bacillus Species Isolated from Foods.</title>
        <authorList>
            <person name="Berendsen E.M."/>
            <person name="Wells-Bennik M.H."/>
            <person name="Krawcyk A.O."/>
            <person name="De Jong A."/>
            <person name="Holsappel S."/>
            <person name="Eijlander R.T."/>
            <person name="Kuipers O.P."/>
        </authorList>
    </citation>
    <scope>NUCLEOTIDE SEQUENCE [LARGE SCALE GENOMIC DNA]</scope>
    <source>
        <strain evidence="2 3">B4099</strain>
    </source>
</reference>
<dbReference type="Proteomes" id="UP000075304">
    <property type="component" value="Unassembled WGS sequence"/>
</dbReference>
<name>A0A150K814_HEYCO</name>
<keyword evidence="1" id="KW-1133">Transmembrane helix</keyword>
<organism evidence="2 3">
    <name type="scientific">Heyndrickxia coagulans</name>
    <name type="common">Weizmannia coagulans</name>
    <dbReference type="NCBI Taxonomy" id="1398"/>
    <lineage>
        <taxon>Bacteria</taxon>
        <taxon>Bacillati</taxon>
        <taxon>Bacillota</taxon>
        <taxon>Bacilli</taxon>
        <taxon>Bacillales</taxon>
        <taxon>Bacillaceae</taxon>
        <taxon>Heyndrickxia</taxon>
    </lineage>
</organism>
<proteinExistence type="predicted"/>
<protein>
    <submittedName>
        <fullName evidence="2">Uncharacterized protein</fullName>
    </submittedName>
</protein>
<accession>A0A150K814</accession>
<gene>
    <name evidence="2" type="ORF">B4099_0733</name>
</gene>
<dbReference type="EMBL" id="LQYI01000086">
    <property type="protein sequence ID" value="KYC65697.1"/>
    <property type="molecule type" value="Genomic_DNA"/>
</dbReference>
<dbReference type="AlphaFoldDB" id="A0A150K814"/>